<dbReference type="eggNOG" id="ENOG502SGMK">
    <property type="taxonomic scope" value="Eukaryota"/>
</dbReference>
<organism evidence="3 4">
    <name type="scientific">Ostreococcus lucimarinus (strain CCE9901)</name>
    <dbReference type="NCBI Taxonomy" id="436017"/>
    <lineage>
        <taxon>Eukaryota</taxon>
        <taxon>Viridiplantae</taxon>
        <taxon>Chlorophyta</taxon>
        <taxon>Mamiellophyceae</taxon>
        <taxon>Mamiellales</taxon>
        <taxon>Bathycoccaceae</taxon>
        <taxon>Ostreococcus</taxon>
    </lineage>
</organism>
<dbReference type="Proteomes" id="UP000001568">
    <property type="component" value="Chromosome 14"/>
</dbReference>
<dbReference type="HOGENOM" id="CLU_951197_0_0_1"/>
<feature type="compositionally biased region" description="Basic and acidic residues" evidence="1">
    <location>
        <begin position="66"/>
        <end position="81"/>
    </location>
</feature>
<dbReference type="OrthoDB" id="497908at2759"/>
<dbReference type="RefSeq" id="XP_001421300.1">
    <property type="nucleotide sequence ID" value="XM_001421263.1"/>
</dbReference>
<dbReference type="AlphaFoldDB" id="A4S7M9"/>
<evidence type="ECO:0000313" key="3">
    <source>
        <dbReference type="EMBL" id="ABO99593.1"/>
    </source>
</evidence>
<reference evidence="3 4" key="1">
    <citation type="journal article" date="2007" name="Proc. Natl. Acad. Sci. U.S.A.">
        <title>The tiny eukaryote Ostreococcus provides genomic insights into the paradox of plankton speciation.</title>
        <authorList>
            <person name="Palenik B."/>
            <person name="Grimwood J."/>
            <person name="Aerts A."/>
            <person name="Rouze P."/>
            <person name="Salamov A."/>
            <person name="Putnam N."/>
            <person name="Dupont C."/>
            <person name="Jorgensen R."/>
            <person name="Derelle E."/>
            <person name="Rombauts S."/>
            <person name="Zhou K."/>
            <person name="Otillar R."/>
            <person name="Merchant S.S."/>
            <person name="Podell S."/>
            <person name="Gaasterland T."/>
            <person name="Napoli C."/>
            <person name="Gendler K."/>
            <person name="Manuell A."/>
            <person name="Tai V."/>
            <person name="Vallon O."/>
            <person name="Piganeau G."/>
            <person name="Jancek S."/>
            <person name="Heijde M."/>
            <person name="Jabbari K."/>
            <person name="Bowler C."/>
            <person name="Lohr M."/>
            <person name="Robbens S."/>
            <person name="Werner G."/>
            <person name="Dubchak I."/>
            <person name="Pazour G.J."/>
            <person name="Ren Q."/>
            <person name="Paulsen I."/>
            <person name="Delwiche C."/>
            <person name="Schmutz J."/>
            <person name="Rokhsar D."/>
            <person name="Van de Peer Y."/>
            <person name="Moreau H."/>
            <person name="Grigoriev I.V."/>
        </authorList>
    </citation>
    <scope>NUCLEOTIDE SEQUENCE [LARGE SCALE GENOMIC DNA]</scope>
    <source>
        <strain evidence="3 4">CCE9901</strain>
    </source>
</reference>
<keyword evidence="2" id="KW-0812">Transmembrane</keyword>
<keyword evidence="2" id="KW-0472">Membrane</keyword>
<protein>
    <submittedName>
        <fullName evidence="3">Uncharacterized protein</fullName>
    </submittedName>
</protein>
<feature type="non-terminal residue" evidence="3">
    <location>
        <position position="1"/>
    </location>
</feature>
<feature type="transmembrane region" description="Helical" evidence="2">
    <location>
        <begin position="210"/>
        <end position="230"/>
    </location>
</feature>
<keyword evidence="2" id="KW-1133">Transmembrane helix</keyword>
<evidence type="ECO:0000256" key="1">
    <source>
        <dbReference type="SAM" id="MobiDB-lite"/>
    </source>
</evidence>
<sequence length="293" mass="31706">LYLSSILSARSKPSLARRGARARPTSSVPHTSTRRSMRAATSPRVRAALRPSTRLSRVRTSRATHTRAEPSKSEEKASKDAQDEDDAFAIDLSVDVEKEFKRGLEFGNTEVRARFRPEAISEVDRGLPIADSLVAVSAQVLVAVAALSAGNIPSWLAPIGPRWRGLAYLLPAIVHGAKLASVWVVGGLAGKAYERKAFDGTFREAMRRTVSGGCFAVGLLIFITQIEVAHKFHELGLGDPVLESSPEGDLVINGALSELLVDIFSEAGALLTWRAIRWNTSPTDPASLLEEEE</sequence>
<dbReference type="EMBL" id="CP000594">
    <property type="protein sequence ID" value="ABO99593.1"/>
    <property type="molecule type" value="Genomic_DNA"/>
</dbReference>
<feature type="region of interest" description="Disordered" evidence="1">
    <location>
        <begin position="12"/>
        <end position="82"/>
    </location>
</feature>
<dbReference type="OMA" id="KLAACWI"/>
<evidence type="ECO:0000256" key="2">
    <source>
        <dbReference type="SAM" id="Phobius"/>
    </source>
</evidence>
<name>A4S7M9_OSTLU</name>
<dbReference type="KEGG" id="olu:OSTLU_93716"/>
<gene>
    <name evidence="3" type="ORF">OSTLU_93716</name>
</gene>
<evidence type="ECO:0000313" key="4">
    <source>
        <dbReference type="Proteomes" id="UP000001568"/>
    </source>
</evidence>
<keyword evidence="4" id="KW-1185">Reference proteome</keyword>
<proteinExistence type="predicted"/>
<accession>A4S7M9</accession>
<feature type="transmembrane region" description="Helical" evidence="2">
    <location>
        <begin position="168"/>
        <end position="189"/>
    </location>
</feature>
<feature type="compositionally biased region" description="Basic residues" evidence="1">
    <location>
        <begin position="56"/>
        <end position="65"/>
    </location>
</feature>
<dbReference type="GeneID" id="5005457"/>